<organism evidence="1">
    <name type="scientific">marine metagenome</name>
    <dbReference type="NCBI Taxonomy" id="408172"/>
    <lineage>
        <taxon>unclassified sequences</taxon>
        <taxon>metagenomes</taxon>
        <taxon>ecological metagenomes</taxon>
    </lineage>
</organism>
<accession>A0A382DKF9</accession>
<dbReference type="AlphaFoldDB" id="A0A382DKF9"/>
<sequence length="90" mass="9034">MKLGQLLIAQLADVALPRFRFAKRNLVNPAGVLTGIAGVMAFAGVGPVADVHAAVGAVGESDAHEPRVARARHVGRVAGGVAAALACEAI</sequence>
<reference evidence="1" key="1">
    <citation type="submission" date="2018-05" db="EMBL/GenBank/DDBJ databases">
        <authorList>
            <person name="Lanie J.A."/>
            <person name="Ng W.-L."/>
            <person name="Kazmierczak K.M."/>
            <person name="Andrzejewski T.M."/>
            <person name="Davidsen T.M."/>
            <person name="Wayne K.J."/>
            <person name="Tettelin H."/>
            <person name="Glass J.I."/>
            <person name="Rusch D."/>
            <person name="Podicherti R."/>
            <person name="Tsui H.-C.T."/>
            <person name="Winkler M.E."/>
        </authorList>
    </citation>
    <scope>NUCLEOTIDE SEQUENCE</scope>
</reference>
<gene>
    <name evidence="1" type="ORF">METZ01_LOCUS191804</name>
</gene>
<name>A0A382DKF9_9ZZZZ</name>
<proteinExistence type="predicted"/>
<dbReference type="EMBL" id="UINC01039859">
    <property type="protein sequence ID" value="SVB38950.1"/>
    <property type="molecule type" value="Genomic_DNA"/>
</dbReference>
<evidence type="ECO:0000313" key="1">
    <source>
        <dbReference type="EMBL" id="SVB38950.1"/>
    </source>
</evidence>
<protein>
    <submittedName>
        <fullName evidence="1">Uncharacterized protein</fullName>
    </submittedName>
</protein>
<feature type="non-terminal residue" evidence="1">
    <location>
        <position position="90"/>
    </location>
</feature>